<evidence type="ECO:0000313" key="2">
    <source>
        <dbReference type="Proteomes" id="UP000683360"/>
    </source>
</evidence>
<sequence>MTKQCIQGDDNLLYSGIVGEHIITNTYNITLGKSNPNIRATIERGSCVPVHLYVNHKVDMSTVDVYNVTPGIKDTKIFDIPPQCKHASPKHRRTMNYKGPETVLVFTFLRYTERNMINIFVTVLGLLGVNAHCHGRFENLIKQMERNVIELKNLRVNTTAFRGHNTATYIRWGKSSCPQDSTLVYDDNCILVFNK</sequence>
<accession>A0A8S3UBF3</accession>
<proteinExistence type="predicted"/>
<dbReference type="EMBL" id="CAJPWZ010002578">
    <property type="protein sequence ID" value="CAG2240924.1"/>
    <property type="molecule type" value="Genomic_DNA"/>
</dbReference>
<gene>
    <name evidence="1" type="ORF">MEDL_53202</name>
</gene>
<dbReference type="OrthoDB" id="10001248at2759"/>
<dbReference type="AlphaFoldDB" id="A0A8S3UBF3"/>
<reference evidence="1" key="1">
    <citation type="submission" date="2021-03" db="EMBL/GenBank/DDBJ databases">
        <authorList>
            <person name="Bekaert M."/>
        </authorList>
    </citation>
    <scope>NUCLEOTIDE SEQUENCE</scope>
</reference>
<dbReference type="Proteomes" id="UP000683360">
    <property type="component" value="Unassembled WGS sequence"/>
</dbReference>
<protein>
    <submittedName>
        <fullName evidence="1">Uncharacterized protein</fullName>
    </submittedName>
</protein>
<comment type="caution">
    <text evidence="1">The sequence shown here is derived from an EMBL/GenBank/DDBJ whole genome shotgun (WGS) entry which is preliminary data.</text>
</comment>
<evidence type="ECO:0000313" key="1">
    <source>
        <dbReference type="EMBL" id="CAG2240924.1"/>
    </source>
</evidence>
<keyword evidence="2" id="KW-1185">Reference proteome</keyword>
<name>A0A8S3UBF3_MYTED</name>
<organism evidence="1 2">
    <name type="scientific">Mytilus edulis</name>
    <name type="common">Blue mussel</name>
    <dbReference type="NCBI Taxonomy" id="6550"/>
    <lineage>
        <taxon>Eukaryota</taxon>
        <taxon>Metazoa</taxon>
        <taxon>Spiralia</taxon>
        <taxon>Lophotrochozoa</taxon>
        <taxon>Mollusca</taxon>
        <taxon>Bivalvia</taxon>
        <taxon>Autobranchia</taxon>
        <taxon>Pteriomorphia</taxon>
        <taxon>Mytilida</taxon>
        <taxon>Mytiloidea</taxon>
        <taxon>Mytilidae</taxon>
        <taxon>Mytilinae</taxon>
        <taxon>Mytilus</taxon>
    </lineage>
</organism>